<evidence type="ECO:0000256" key="1">
    <source>
        <dbReference type="SAM" id="SignalP"/>
    </source>
</evidence>
<protein>
    <submittedName>
        <fullName evidence="2">Uncharacterized protein</fullName>
    </submittedName>
</protein>
<gene>
    <name evidence="2" type="ORF">SAMN03080610_03068</name>
</gene>
<dbReference type="OrthoDB" id="9808546at2"/>
<reference evidence="3" key="1">
    <citation type="submission" date="2016-10" db="EMBL/GenBank/DDBJ databases">
        <authorList>
            <person name="Varghese N."/>
            <person name="Submissions S."/>
        </authorList>
    </citation>
    <scope>NUCLEOTIDE SEQUENCE [LARGE SCALE GENOMIC DNA]</scope>
    <source>
        <strain evidence="3">DSM 2698</strain>
    </source>
</reference>
<keyword evidence="3" id="KW-1185">Reference proteome</keyword>
<accession>A0A1G5P2Z8</accession>
<keyword evidence="1" id="KW-0732">Signal</keyword>
<dbReference type="PROSITE" id="PS51257">
    <property type="entry name" value="PROKAR_LIPOPROTEIN"/>
    <property type="match status" value="1"/>
</dbReference>
<dbReference type="STRING" id="1120955.SAMN03080610_03068"/>
<dbReference type="RefSeq" id="WP_092815175.1">
    <property type="nucleotide sequence ID" value="NZ_FMVW01000008.1"/>
</dbReference>
<feature type="chain" id="PRO_5011551271" evidence="1">
    <location>
        <begin position="26"/>
        <end position="150"/>
    </location>
</feature>
<evidence type="ECO:0000313" key="2">
    <source>
        <dbReference type="EMBL" id="SCZ43481.1"/>
    </source>
</evidence>
<organism evidence="2 3">
    <name type="scientific">Afifella marina DSM 2698</name>
    <dbReference type="NCBI Taxonomy" id="1120955"/>
    <lineage>
        <taxon>Bacteria</taxon>
        <taxon>Pseudomonadati</taxon>
        <taxon>Pseudomonadota</taxon>
        <taxon>Alphaproteobacteria</taxon>
        <taxon>Hyphomicrobiales</taxon>
        <taxon>Afifellaceae</taxon>
        <taxon>Afifella</taxon>
    </lineage>
</organism>
<name>A0A1G5P2Z8_AFIMA</name>
<dbReference type="EMBL" id="FMVW01000008">
    <property type="protein sequence ID" value="SCZ43481.1"/>
    <property type="molecule type" value="Genomic_DNA"/>
</dbReference>
<feature type="signal peptide" evidence="1">
    <location>
        <begin position="1"/>
        <end position="25"/>
    </location>
</feature>
<proteinExistence type="predicted"/>
<sequence length="150" mass="16635">MRMNRLFLGLGAVLGACLAQPQAYAADLARGYNAGVYAAAPAQPTSCNEQGVLNRIVERFAWAEKNTWHRGLLIDSVVEPRLRYTAGMAPGRIMNDRCEARALMSDGTVRPVYYIVQENMGFASLGRGIDFCVLGLDPWRVYDADCRTMR</sequence>
<evidence type="ECO:0000313" key="3">
    <source>
        <dbReference type="Proteomes" id="UP000199347"/>
    </source>
</evidence>
<dbReference type="AlphaFoldDB" id="A0A1G5P2Z8"/>
<dbReference type="Proteomes" id="UP000199347">
    <property type="component" value="Unassembled WGS sequence"/>
</dbReference>